<organism evidence="12 13">
    <name type="scientific">Tetracentron sinense</name>
    <name type="common">Spur-leaf</name>
    <dbReference type="NCBI Taxonomy" id="13715"/>
    <lineage>
        <taxon>Eukaryota</taxon>
        <taxon>Viridiplantae</taxon>
        <taxon>Streptophyta</taxon>
        <taxon>Embryophyta</taxon>
        <taxon>Tracheophyta</taxon>
        <taxon>Spermatophyta</taxon>
        <taxon>Magnoliopsida</taxon>
        <taxon>Trochodendrales</taxon>
        <taxon>Trochodendraceae</taxon>
        <taxon>Tetracentron</taxon>
    </lineage>
</organism>
<feature type="domain" description="Pectinesterase catalytic" evidence="11">
    <location>
        <begin position="37"/>
        <end position="317"/>
    </location>
</feature>
<dbReference type="PANTHER" id="PTHR31321:SF134">
    <property type="entry name" value="PECTINESTERASE"/>
    <property type="match status" value="1"/>
</dbReference>
<comment type="function">
    <text evidence="8">Acts in the modification of cell walls via demethylesterification of cell wall pectin.</text>
</comment>
<feature type="chain" id="PRO_5033109397" description="Pectinesterase" evidence="10">
    <location>
        <begin position="24"/>
        <end position="326"/>
    </location>
</feature>
<comment type="caution">
    <text evidence="12">The sequence shown here is derived from an EMBL/GenBank/DDBJ whole genome shotgun (WGS) entry which is preliminary data.</text>
</comment>
<gene>
    <name evidence="12" type="ORF">HHK36_026306</name>
</gene>
<keyword evidence="6" id="KW-0325">Glycoprotein</keyword>
<evidence type="ECO:0000256" key="5">
    <source>
        <dbReference type="ARBA" id="ARBA00023085"/>
    </source>
</evidence>
<dbReference type="OMA" id="HYFHECF"/>
<dbReference type="Proteomes" id="UP000655225">
    <property type="component" value="Unassembled WGS sequence"/>
</dbReference>
<dbReference type="EMBL" id="JABCRI010000020">
    <property type="protein sequence ID" value="KAF8387652.1"/>
    <property type="molecule type" value="Genomic_DNA"/>
</dbReference>
<dbReference type="InterPro" id="IPR012334">
    <property type="entry name" value="Pectin_lyas_fold"/>
</dbReference>
<proteinExistence type="inferred from homology"/>
<dbReference type="EC" id="3.1.1.11" evidence="3 10"/>
<evidence type="ECO:0000256" key="2">
    <source>
        <dbReference type="ARBA" id="ARBA00008891"/>
    </source>
</evidence>
<keyword evidence="4 10" id="KW-0378">Hydrolase</keyword>
<dbReference type="AlphaFoldDB" id="A0A834YK08"/>
<protein>
    <recommendedName>
        <fullName evidence="3 10">Pectinesterase</fullName>
        <ecNumber evidence="3 10">3.1.1.11</ecNumber>
    </recommendedName>
</protein>
<evidence type="ECO:0000256" key="9">
    <source>
        <dbReference type="PROSITE-ProRule" id="PRU10040"/>
    </source>
</evidence>
<evidence type="ECO:0000256" key="4">
    <source>
        <dbReference type="ARBA" id="ARBA00022801"/>
    </source>
</evidence>
<evidence type="ECO:0000256" key="6">
    <source>
        <dbReference type="ARBA" id="ARBA00023180"/>
    </source>
</evidence>
<dbReference type="UniPathway" id="UPA00545">
    <property type="reaction ID" value="UER00823"/>
</dbReference>
<dbReference type="GO" id="GO:0042545">
    <property type="term" value="P:cell wall modification"/>
    <property type="evidence" value="ECO:0007669"/>
    <property type="project" value="UniProtKB-UniRule"/>
</dbReference>
<dbReference type="InterPro" id="IPR011050">
    <property type="entry name" value="Pectin_lyase_fold/virulence"/>
</dbReference>
<accession>A0A834YK08</accession>
<comment type="pathway">
    <text evidence="1 10">Glycan metabolism; pectin degradation; 2-dehydro-3-deoxy-D-gluconate from pectin: step 1/5.</text>
</comment>
<keyword evidence="10" id="KW-0732">Signal</keyword>
<evidence type="ECO:0000256" key="1">
    <source>
        <dbReference type="ARBA" id="ARBA00005184"/>
    </source>
</evidence>
<evidence type="ECO:0000313" key="12">
    <source>
        <dbReference type="EMBL" id="KAF8387652.1"/>
    </source>
</evidence>
<comment type="similarity">
    <text evidence="2">Belongs to the pectinesterase family.</text>
</comment>
<dbReference type="InterPro" id="IPR033131">
    <property type="entry name" value="Pectinesterase_Asp_AS"/>
</dbReference>
<keyword evidence="5 10" id="KW-0063">Aspartyl esterase</keyword>
<name>A0A834YK08_TETSI</name>
<dbReference type="Gene3D" id="2.160.20.10">
    <property type="entry name" value="Single-stranded right-handed beta-helix, Pectin lyase-like"/>
    <property type="match status" value="1"/>
</dbReference>
<reference evidence="12 13" key="1">
    <citation type="submission" date="2020-04" db="EMBL/GenBank/DDBJ databases">
        <title>Plant Genome Project.</title>
        <authorList>
            <person name="Zhang R.-G."/>
        </authorList>
    </citation>
    <scope>NUCLEOTIDE SEQUENCE [LARGE SCALE GENOMIC DNA]</scope>
    <source>
        <strain evidence="12">YNK0</strain>
        <tissue evidence="12">Leaf</tissue>
    </source>
</reference>
<evidence type="ECO:0000313" key="13">
    <source>
        <dbReference type="Proteomes" id="UP000655225"/>
    </source>
</evidence>
<evidence type="ECO:0000256" key="10">
    <source>
        <dbReference type="RuleBase" id="RU000589"/>
    </source>
</evidence>
<evidence type="ECO:0000256" key="8">
    <source>
        <dbReference type="ARBA" id="ARBA00057335"/>
    </source>
</evidence>
<dbReference type="PROSITE" id="PS00503">
    <property type="entry name" value="PECTINESTERASE_2"/>
    <property type="match status" value="1"/>
</dbReference>
<dbReference type="GO" id="GO:0030599">
    <property type="term" value="F:pectinesterase activity"/>
    <property type="evidence" value="ECO:0007669"/>
    <property type="project" value="UniProtKB-UniRule"/>
</dbReference>
<feature type="active site" evidence="9">
    <location>
        <position position="186"/>
    </location>
</feature>
<comment type="catalytic activity">
    <reaction evidence="7 10">
        <text>[(1-&gt;4)-alpha-D-galacturonosyl methyl ester](n) + n H2O = [(1-&gt;4)-alpha-D-galacturonosyl](n) + n methanol + n H(+)</text>
        <dbReference type="Rhea" id="RHEA:22380"/>
        <dbReference type="Rhea" id="RHEA-COMP:14570"/>
        <dbReference type="Rhea" id="RHEA-COMP:14573"/>
        <dbReference type="ChEBI" id="CHEBI:15377"/>
        <dbReference type="ChEBI" id="CHEBI:15378"/>
        <dbReference type="ChEBI" id="CHEBI:17790"/>
        <dbReference type="ChEBI" id="CHEBI:140522"/>
        <dbReference type="ChEBI" id="CHEBI:140523"/>
        <dbReference type="EC" id="3.1.1.11"/>
    </reaction>
</comment>
<dbReference type="Pfam" id="PF01095">
    <property type="entry name" value="Pectinesterase"/>
    <property type="match status" value="1"/>
</dbReference>
<dbReference type="SUPFAM" id="SSF51126">
    <property type="entry name" value="Pectin lyase-like"/>
    <property type="match status" value="1"/>
</dbReference>
<dbReference type="InterPro" id="IPR000070">
    <property type="entry name" value="Pectinesterase_cat"/>
</dbReference>
<evidence type="ECO:0000256" key="7">
    <source>
        <dbReference type="ARBA" id="ARBA00047928"/>
    </source>
</evidence>
<dbReference type="FunFam" id="2.160.20.10:FF:000013">
    <property type="entry name" value="Pectinesterase"/>
    <property type="match status" value="1"/>
</dbReference>
<dbReference type="OrthoDB" id="2019149at2759"/>
<keyword evidence="13" id="KW-1185">Reference proteome</keyword>
<evidence type="ECO:0000256" key="3">
    <source>
        <dbReference type="ARBA" id="ARBA00013229"/>
    </source>
</evidence>
<sequence>MWFLRLFLLISLSIFICSDVSRALDCSAGTSKVAYTIIVDQSGHGNFTTVQGAIDSVPSHNAQWIQIQINPGIYKEQVTILKDKPCIFLKGYSAQTTKIVWDAHEQTDTSATFTSYPDNIVAKRITFWNSYNRKMEGDNSTQALAARIYGDKSSFYGCGFIGLQDTLWDVKGRHYFELCYIEGAVDFIFGSGQSIYKKSSINVTASATGYITAQSRGSLDDPSGFVFVGGSLYGTGQVYLGRAYGPYSRVIFDGIKLYNVVHPQGWDAWGFVGHEDNFTYAEANCRGPGADTSRRVNWEKKLKRMEIAKFRNMSFIDKEGWLTKQP</sequence>
<feature type="signal peptide" evidence="10">
    <location>
        <begin position="1"/>
        <end position="23"/>
    </location>
</feature>
<evidence type="ECO:0000259" key="11">
    <source>
        <dbReference type="Pfam" id="PF01095"/>
    </source>
</evidence>
<dbReference type="PANTHER" id="PTHR31321">
    <property type="entry name" value="ACYL-COA THIOESTER HYDROLASE YBHC-RELATED"/>
    <property type="match status" value="1"/>
</dbReference>
<dbReference type="GO" id="GO:0045490">
    <property type="term" value="P:pectin catabolic process"/>
    <property type="evidence" value="ECO:0007669"/>
    <property type="project" value="UniProtKB-UniRule"/>
</dbReference>